<gene>
    <name evidence="2" type="ORF">HYFRA_00012219</name>
</gene>
<evidence type="ECO:0000313" key="3">
    <source>
        <dbReference type="Proteomes" id="UP000696280"/>
    </source>
</evidence>
<comment type="caution">
    <text evidence="2">The sequence shown here is derived from an EMBL/GenBank/DDBJ whole genome shotgun (WGS) entry which is preliminary data.</text>
</comment>
<protein>
    <submittedName>
        <fullName evidence="2">Uncharacterized protein</fullName>
    </submittedName>
</protein>
<dbReference type="EMBL" id="CAJVRL010000072">
    <property type="protein sequence ID" value="CAG8956675.1"/>
    <property type="molecule type" value="Genomic_DNA"/>
</dbReference>
<organism evidence="2 3">
    <name type="scientific">Hymenoscyphus fraxineus</name>
    <dbReference type="NCBI Taxonomy" id="746836"/>
    <lineage>
        <taxon>Eukaryota</taxon>
        <taxon>Fungi</taxon>
        <taxon>Dikarya</taxon>
        <taxon>Ascomycota</taxon>
        <taxon>Pezizomycotina</taxon>
        <taxon>Leotiomycetes</taxon>
        <taxon>Helotiales</taxon>
        <taxon>Helotiaceae</taxon>
        <taxon>Hymenoscyphus</taxon>
    </lineage>
</organism>
<dbReference type="AlphaFoldDB" id="A0A9N9PUX3"/>
<reference evidence="2" key="1">
    <citation type="submission" date="2021-07" db="EMBL/GenBank/DDBJ databases">
        <authorList>
            <person name="Durling M."/>
        </authorList>
    </citation>
    <scope>NUCLEOTIDE SEQUENCE</scope>
</reference>
<dbReference type="Proteomes" id="UP000696280">
    <property type="component" value="Unassembled WGS sequence"/>
</dbReference>
<proteinExistence type="predicted"/>
<feature type="region of interest" description="Disordered" evidence="1">
    <location>
        <begin position="34"/>
        <end position="55"/>
    </location>
</feature>
<sequence>MQYICITINWNRPPPPPPPPEALLPPTPAVVARDFPERGWSPSSRPRTPPLLPNPHLPRLPRLPHSLSHSLHIAESALRIAVLGPDSPVPTPAYYAPTHFAEAFEADLWTNWFYWREMFAEAIYVQRLFEAMMCTNAVSGVGWSGKADSFYIDLTRGKRKAAEAPSPQNGTPRKYFKTDDVEAVDNKKPIVCRGSTIDLTRPELAKERGMLRQSPTTPKTHSATEVQHIHHSTSRRYVYHQVFATQTLILTITSLFSQGVHLAQASTLFETRRWRFSNMSNSDRTSSPALNDKFTQRLRRAKKTFLFCCRAR</sequence>
<keyword evidence="3" id="KW-1185">Reference proteome</keyword>
<evidence type="ECO:0000313" key="2">
    <source>
        <dbReference type="EMBL" id="CAG8956675.1"/>
    </source>
</evidence>
<accession>A0A9N9PUX3</accession>
<name>A0A9N9PUX3_9HELO</name>
<evidence type="ECO:0000256" key="1">
    <source>
        <dbReference type="SAM" id="MobiDB-lite"/>
    </source>
</evidence>